<dbReference type="Gene3D" id="3.40.50.150">
    <property type="entry name" value="Vaccinia Virus protein VP39"/>
    <property type="match status" value="1"/>
</dbReference>
<keyword evidence="3" id="KW-1185">Reference proteome</keyword>
<dbReference type="CDD" id="cd02440">
    <property type="entry name" value="AdoMet_MTases"/>
    <property type="match status" value="1"/>
</dbReference>
<dbReference type="GO" id="GO:0032259">
    <property type="term" value="P:methylation"/>
    <property type="evidence" value="ECO:0007669"/>
    <property type="project" value="UniProtKB-KW"/>
</dbReference>
<sequence length="219" mass="25180">MNLEQINELTRIAYNKTADKYHEHFKNEIAQKEYDRLLLDKFSALLPPASRICDAGCGPSGHIGKYLADKGHNVVGIDISERCVGIATSYNPQMEFRVMDMMKTEFEAESFDAILSFYSIIYTPKHYVDKIFAEFNRLVKPGGKVLVVVKKGTNEGIVDNAWYEGNPVQFTHFMEHEIKDYFSNNDFDVDLFDVREPYDFEFNVDRIYAIGTKKSIASE</sequence>
<dbReference type="Proteomes" id="UP000613030">
    <property type="component" value="Unassembled WGS sequence"/>
</dbReference>
<evidence type="ECO:0000259" key="1">
    <source>
        <dbReference type="Pfam" id="PF13649"/>
    </source>
</evidence>
<keyword evidence="2" id="KW-0808">Transferase</keyword>
<evidence type="ECO:0000313" key="2">
    <source>
        <dbReference type="EMBL" id="MBL0743985.1"/>
    </source>
</evidence>
<dbReference type="Pfam" id="PF13649">
    <property type="entry name" value="Methyltransf_25"/>
    <property type="match status" value="1"/>
</dbReference>
<dbReference type="EMBL" id="JAERRB010000009">
    <property type="protein sequence ID" value="MBL0743985.1"/>
    <property type="molecule type" value="Genomic_DNA"/>
</dbReference>
<name>A0ABS1KX02_9BACT</name>
<dbReference type="InterPro" id="IPR029063">
    <property type="entry name" value="SAM-dependent_MTases_sf"/>
</dbReference>
<dbReference type="SUPFAM" id="SSF53335">
    <property type="entry name" value="S-adenosyl-L-methionine-dependent methyltransferases"/>
    <property type="match status" value="1"/>
</dbReference>
<gene>
    <name evidence="2" type="ORF">JI741_22320</name>
</gene>
<dbReference type="GO" id="GO:0008168">
    <property type="term" value="F:methyltransferase activity"/>
    <property type="evidence" value="ECO:0007669"/>
    <property type="project" value="UniProtKB-KW"/>
</dbReference>
<dbReference type="PANTHER" id="PTHR43464">
    <property type="entry name" value="METHYLTRANSFERASE"/>
    <property type="match status" value="1"/>
</dbReference>
<dbReference type="RefSeq" id="WP_202013638.1">
    <property type="nucleotide sequence ID" value="NZ_JAERRB010000009.1"/>
</dbReference>
<feature type="domain" description="Methyltransferase" evidence="1">
    <location>
        <begin position="52"/>
        <end position="143"/>
    </location>
</feature>
<dbReference type="PANTHER" id="PTHR43464:SF23">
    <property type="entry name" value="JUVENILE HORMONE ACID O-METHYLTRANSFERASE"/>
    <property type="match status" value="1"/>
</dbReference>
<accession>A0ABS1KX02</accession>
<proteinExistence type="predicted"/>
<evidence type="ECO:0000313" key="3">
    <source>
        <dbReference type="Proteomes" id="UP000613030"/>
    </source>
</evidence>
<keyword evidence="2" id="KW-0489">Methyltransferase</keyword>
<comment type="caution">
    <text evidence="2">The sequence shown here is derived from an EMBL/GenBank/DDBJ whole genome shotgun (WGS) entry which is preliminary data.</text>
</comment>
<reference evidence="2 3" key="1">
    <citation type="submission" date="2021-01" db="EMBL/GenBank/DDBJ databases">
        <title>Chryseolinea sp. Jin1 Genome sequencing and assembly.</title>
        <authorList>
            <person name="Kim I."/>
        </authorList>
    </citation>
    <scope>NUCLEOTIDE SEQUENCE [LARGE SCALE GENOMIC DNA]</scope>
    <source>
        <strain evidence="2 3">Jin1</strain>
    </source>
</reference>
<protein>
    <submittedName>
        <fullName evidence="2">Class I SAM-dependent methyltransferase</fullName>
    </submittedName>
</protein>
<dbReference type="InterPro" id="IPR041698">
    <property type="entry name" value="Methyltransf_25"/>
</dbReference>
<organism evidence="2 3">
    <name type="scientific">Chryseolinea lacunae</name>
    <dbReference type="NCBI Taxonomy" id="2801331"/>
    <lineage>
        <taxon>Bacteria</taxon>
        <taxon>Pseudomonadati</taxon>
        <taxon>Bacteroidota</taxon>
        <taxon>Cytophagia</taxon>
        <taxon>Cytophagales</taxon>
        <taxon>Fulvivirgaceae</taxon>
        <taxon>Chryseolinea</taxon>
    </lineage>
</organism>